<accession>A0A7R9M151</accession>
<dbReference type="SMART" id="SM00135">
    <property type="entry name" value="LY"/>
    <property type="match status" value="1"/>
</dbReference>
<reference evidence="2" key="1">
    <citation type="submission" date="2020-11" db="EMBL/GenBank/DDBJ databases">
        <authorList>
            <person name="Tran Van P."/>
        </authorList>
    </citation>
    <scope>NUCLEOTIDE SEQUENCE</scope>
</reference>
<dbReference type="SUPFAM" id="SSF63825">
    <property type="entry name" value="YWTD domain"/>
    <property type="match status" value="1"/>
</dbReference>
<dbReference type="InterPro" id="IPR011333">
    <property type="entry name" value="SKP1/BTB/POZ_sf"/>
</dbReference>
<evidence type="ECO:0000259" key="1">
    <source>
        <dbReference type="PROSITE" id="PS50097"/>
    </source>
</evidence>
<dbReference type="Pfam" id="PF00651">
    <property type="entry name" value="BTB"/>
    <property type="match status" value="1"/>
</dbReference>
<dbReference type="Gene3D" id="3.30.710.10">
    <property type="entry name" value="Potassium Channel Kv1.1, Chain A"/>
    <property type="match status" value="1"/>
</dbReference>
<dbReference type="PANTHER" id="PTHR24410:SF41">
    <property type="entry name" value="HL07962P"/>
    <property type="match status" value="1"/>
</dbReference>
<dbReference type="SMART" id="SM00225">
    <property type="entry name" value="BTB"/>
    <property type="match status" value="1"/>
</dbReference>
<dbReference type="Gene3D" id="2.120.10.30">
    <property type="entry name" value="TolB, C-terminal domain"/>
    <property type="match status" value="1"/>
</dbReference>
<dbReference type="PANTHER" id="PTHR24410">
    <property type="entry name" value="HL07962P-RELATED"/>
    <property type="match status" value="1"/>
</dbReference>
<dbReference type="InterPro" id="IPR000210">
    <property type="entry name" value="BTB/POZ_dom"/>
</dbReference>
<organism evidence="2">
    <name type="scientific">Oppiella nova</name>
    <dbReference type="NCBI Taxonomy" id="334625"/>
    <lineage>
        <taxon>Eukaryota</taxon>
        <taxon>Metazoa</taxon>
        <taxon>Ecdysozoa</taxon>
        <taxon>Arthropoda</taxon>
        <taxon>Chelicerata</taxon>
        <taxon>Arachnida</taxon>
        <taxon>Acari</taxon>
        <taxon>Acariformes</taxon>
        <taxon>Sarcoptiformes</taxon>
        <taxon>Oribatida</taxon>
        <taxon>Brachypylina</taxon>
        <taxon>Oppioidea</taxon>
        <taxon>Oppiidae</taxon>
        <taxon>Oppiella</taxon>
    </lineage>
</organism>
<dbReference type="EMBL" id="OC919568">
    <property type="protein sequence ID" value="CAD7651565.1"/>
    <property type="molecule type" value="Genomic_DNA"/>
</dbReference>
<dbReference type="PROSITE" id="PS50097">
    <property type="entry name" value="BTB"/>
    <property type="match status" value="1"/>
</dbReference>
<gene>
    <name evidence="2" type="ORF">ONB1V03_LOCUS8363</name>
</gene>
<dbReference type="EMBL" id="CAJPVJ010004743">
    <property type="protein sequence ID" value="CAG2168879.1"/>
    <property type="molecule type" value="Genomic_DNA"/>
</dbReference>
<dbReference type="Proteomes" id="UP000728032">
    <property type="component" value="Unassembled WGS sequence"/>
</dbReference>
<keyword evidence="3" id="KW-1185">Reference proteome</keyword>
<dbReference type="OrthoDB" id="2359033at2759"/>
<dbReference type="InterPro" id="IPR056184">
    <property type="entry name" value="TRAF_BTBD17"/>
</dbReference>
<dbReference type="InterPro" id="IPR000033">
    <property type="entry name" value="LDLR_classB_rpt"/>
</dbReference>
<dbReference type="SUPFAM" id="SSF54695">
    <property type="entry name" value="POZ domain"/>
    <property type="match status" value="1"/>
</dbReference>
<proteinExistence type="predicted"/>
<name>A0A7R9M151_9ACAR</name>
<dbReference type="Pfam" id="PF23651">
    <property type="entry name" value="TRAF_BTBD17"/>
    <property type="match status" value="1"/>
</dbReference>
<evidence type="ECO:0000313" key="2">
    <source>
        <dbReference type="EMBL" id="CAD7651565.1"/>
    </source>
</evidence>
<dbReference type="AlphaFoldDB" id="A0A7R9M151"/>
<evidence type="ECO:0000313" key="3">
    <source>
        <dbReference type="Proteomes" id="UP000728032"/>
    </source>
</evidence>
<dbReference type="InterPro" id="IPR011042">
    <property type="entry name" value="6-blade_b-propeller_TolB-like"/>
</dbReference>
<sequence>MQGDVKVDPIEVLLVWSQWRHNMTANEYNGSIMCSKLDGSDIQVLNNRTRHPHTIALDTNAQLVYWIDTFMYTLNVMDYKGLNVRTVAQGSSLFSTAFSMDFYGKHTYWSTGQTVYRADGNNTEVVLNAYSDIQGIRVLNTGRQETMAVRNYVYQFHNIDPGALVKIFNYLAPHLLSSVYTWATSSAPENEQATESDSTFTHINNPATQHEFNNSDKLLEKLRRLYNERLFTDTTLQVNGTDYRCHRVILCASSHVFEEMLINSETNSPLIVNESDQCCQLFPEFLEYLYTGIINISDDSVLTLLTLSDKYLVRDLNKFPTMDNKQLVTLFTNHVIEKHRDLFTETLSLAMLYRITGNPNELNGKLPVHSFIPRVYTSSKWSSTLEVENYKIFPHFGIKGLTLTTPTFKADNPDTNSQTCLSNEWVVELHPKGIKYHKSLMDKSIEIPELINNTVRLSVRLNKGIGGRTDYIEYVREVVRKLYVFNDEHRVLNIDDLIPFHELNGCTDADGAVNNTSDFMVVASENKINLTYKILGRNYHYYNPGNV</sequence>
<dbReference type="InterPro" id="IPR051481">
    <property type="entry name" value="BTB-POZ/Galectin-3-binding"/>
</dbReference>
<protein>
    <recommendedName>
        <fullName evidence="1">BTB domain-containing protein</fullName>
    </recommendedName>
</protein>
<feature type="domain" description="BTB" evidence="1">
    <location>
        <begin position="232"/>
        <end position="298"/>
    </location>
</feature>